<dbReference type="HAMAP" id="MF_00011">
    <property type="entry name" value="Adenylosucc_synth"/>
    <property type="match status" value="1"/>
</dbReference>
<dbReference type="PANTHER" id="PTHR11846">
    <property type="entry name" value="ADENYLOSUCCINATE SYNTHETASE"/>
    <property type="match status" value="1"/>
</dbReference>
<evidence type="ECO:0000313" key="10">
    <source>
        <dbReference type="Proteomes" id="UP000176260"/>
    </source>
</evidence>
<dbReference type="Gene3D" id="3.90.170.10">
    <property type="entry name" value="Adenylosuccinate Synthetase, subunit A, domain 3"/>
    <property type="match status" value="1"/>
</dbReference>
<organism evidence="9 10">
    <name type="scientific">Candidatus Buchananbacteria bacterium RBG_13_39_9</name>
    <dbReference type="NCBI Taxonomy" id="1797531"/>
    <lineage>
        <taxon>Bacteria</taxon>
        <taxon>Candidatus Buchananiibacteriota</taxon>
    </lineage>
</organism>
<comment type="pathway">
    <text evidence="7 8">Purine metabolism; AMP biosynthesis via de novo pathway; AMP from IMP: step 1/2.</text>
</comment>
<dbReference type="PROSITE" id="PS01266">
    <property type="entry name" value="ADENYLOSUCCIN_SYN_1"/>
    <property type="match status" value="1"/>
</dbReference>
<sequence>MGQIIVLGGDQWGDEGKGRFVDEFGEEVDMFLRVQGGANAGHTVYVDGKKMVTHLTPSGVTYAKARCFLGNDMVIDPLAFAKEITDLTDEGFLKCQQLGISRLAQLVMPYCRDLEKFRELARGKNAIGTTGRGIGTTYEMQVRRLGLRVGDLLHLEKLGEYIKTILAEINPEIYECGGKVYTREDIITFLEQAWQILYAYILTQPLSQIITQAKSSGQNVLIEMAQGPELDKTHGTYPYVTSSTTIAGGACSGAGIGPTLIDQVICVTKAYCTRVGGGPFPTELFGVLEKLIRERGNEFGASTGRSRRVGWADGPQLRHASRINSVTGIVITKGDVLQGINTQVCEYYRLGNRIIQALDEIDSCEISEVEPVYKEFGIFDDISGCRDFDSLPEPAKNLFRTIGEMASAPIVAISVGKERGQTIIMRNPWH</sequence>
<reference evidence="9 10" key="1">
    <citation type="journal article" date="2016" name="Nat. Commun.">
        <title>Thousands of microbial genomes shed light on interconnected biogeochemical processes in an aquifer system.</title>
        <authorList>
            <person name="Anantharaman K."/>
            <person name="Brown C.T."/>
            <person name="Hug L.A."/>
            <person name="Sharon I."/>
            <person name="Castelle C.J."/>
            <person name="Probst A.J."/>
            <person name="Thomas B.C."/>
            <person name="Singh A."/>
            <person name="Wilkins M.J."/>
            <person name="Karaoz U."/>
            <person name="Brodie E.L."/>
            <person name="Williams K.H."/>
            <person name="Hubbard S.S."/>
            <person name="Banfield J.F."/>
        </authorList>
    </citation>
    <scope>NUCLEOTIDE SEQUENCE [LARGE SCALE GENOMIC DNA]</scope>
</reference>
<evidence type="ECO:0000256" key="8">
    <source>
        <dbReference type="RuleBase" id="RU000520"/>
    </source>
</evidence>
<dbReference type="Pfam" id="PF00709">
    <property type="entry name" value="Adenylsucc_synt"/>
    <property type="match status" value="1"/>
</dbReference>
<gene>
    <name evidence="7" type="primary">purA</name>
    <name evidence="9" type="ORF">A2Y67_01115</name>
</gene>
<dbReference type="GO" id="GO:0044208">
    <property type="term" value="P:'de novo' AMP biosynthetic process"/>
    <property type="evidence" value="ECO:0007669"/>
    <property type="project" value="UniProtKB-UniRule"/>
</dbReference>
<dbReference type="InterPro" id="IPR001114">
    <property type="entry name" value="Adenylosuccinate_synthetase"/>
</dbReference>
<dbReference type="AlphaFoldDB" id="A0A1G1XRL5"/>
<dbReference type="UniPathway" id="UPA00075">
    <property type="reaction ID" value="UER00335"/>
</dbReference>
<feature type="binding site" evidence="7">
    <location>
        <position position="307"/>
    </location>
    <ligand>
        <name>GTP</name>
        <dbReference type="ChEBI" id="CHEBI:37565"/>
    </ligand>
</feature>
<dbReference type="Gene3D" id="3.40.440.10">
    <property type="entry name" value="Adenylosuccinate Synthetase, subunit A, domain 1"/>
    <property type="match status" value="1"/>
</dbReference>
<evidence type="ECO:0000256" key="6">
    <source>
        <dbReference type="ARBA" id="ARBA00023134"/>
    </source>
</evidence>
<evidence type="ECO:0000256" key="1">
    <source>
        <dbReference type="ARBA" id="ARBA00022598"/>
    </source>
</evidence>
<keyword evidence="1 7" id="KW-0436">Ligase</keyword>
<feature type="binding site" evidence="7">
    <location>
        <position position="14"/>
    </location>
    <ligand>
        <name>Mg(2+)</name>
        <dbReference type="ChEBI" id="CHEBI:18420"/>
    </ligand>
</feature>
<name>A0A1G1XRL5_9BACT</name>
<dbReference type="GO" id="GO:0046040">
    <property type="term" value="P:IMP metabolic process"/>
    <property type="evidence" value="ECO:0007669"/>
    <property type="project" value="TreeGrafter"/>
</dbReference>
<feature type="binding site" description="in other chain" evidence="7">
    <location>
        <begin position="14"/>
        <end position="17"/>
    </location>
    <ligand>
        <name>IMP</name>
        <dbReference type="ChEBI" id="CHEBI:58053"/>
        <note>ligand shared between dimeric partners</note>
    </ligand>
</feature>
<dbReference type="Proteomes" id="UP000176260">
    <property type="component" value="Unassembled WGS sequence"/>
</dbReference>
<comment type="cofactor">
    <cofactor evidence="7">
        <name>Mg(2+)</name>
        <dbReference type="ChEBI" id="CHEBI:18420"/>
    </cofactor>
    <text evidence="7">Binds 1 Mg(2+) ion per subunit.</text>
</comment>
<feature type="binding site" evidence="7">
    <location>
        <begin position="13"/>
        <end position="19"/>
    </location>
    <ligand>
        <name>GTP</name>
        <dbReference type="ChEBI" id="CHEBI:37565"/>
    </ligand>
</feature>
<feature type="binding site" evidence="7">
    <location>
        <begin position="414"/>
        <end position="416"/>
    </location>
    <ligand>
        <name>GTP</name>
        <dbReference type="ChEBI" id="CHEBI:37565"/>
    </ligand>
</feature>
<dbReference type="GO" id="GO:0005525">
    <property type="term" value="F:GTP binding"/>
    <property type="evidence" value="ECO:0007669"/>
    <property type="project" value="UniProtKB-UniRule"/>
</dbReference>
<keyword evidence="5 7" id="KW-0460">Magnesium</keyword>
<dbReference type="InterPro" id="IPR042109">
    <property type="entry name" value="Adenylosuccinate_synth_dom1"/>
</dbReference>
<dbReference type="InterPro" id="IPR042111">
    <property type="entry name" value="Adenylosuccinate_synth_dom3"/>
</dbReference>
<dbReference type="GO" id="GO:0005737">
    <property type="term" value="C:cytoplasm"/>
    <property type="evidence" value="ECO:0007669"/>
    <property type="project" value="UniProtKB-SubCell"/>
</dbReference>
<evidence type="ECO:0000256" key="3">
    <source>
        <dbReference type="ARBA" id="ARBA00022741"/>
    </source>
</evidence>
<keyword evidence="3 7" id="KW-0547">Nucleotide-binding</keyword>
<dbReference type="GO" id="GO:0000287">
    <property type="term" value="F:magnesium ion binding"/>
    <property type="evidence" value="ECO:0007669"/>
    <property type="project" value="UniProtKB-UniRule"/>
</dbReference>
<evidence type="ECO:0000256" key="2">
    <source>
        <dbReference type="ARBA" id="ARBA00022723"/>
    </source>
</evidence>
<evidence type="ECO:0000256" key="4">
    <source>
        <dbReference type="ARBA" id="ARBA00022755"/>
    </source>
</evidence>
<feature type="binding site" evidence="7">
    <location>
        <position position="144"/>
    </location>
    <ligand>
        <name>IMP</name>
        <dbReference type="ChEBI" id="CHEBI:58053"/>
        <note>ligand shared between dimeric partners</note>
    </ligand>
</feature>
<dbReference type="GO" id="GO:0004019">
    <property type="term" value="F:adenylosuccinate synthase activity"/>
    <property type="evidence" value="ECO:0007669"/>
    <property type="project" value="UniProtKB-UniRule"/>
</dbReference>
<keyword evidence="7" id="KW-0963">Cytoplasm</keyword>
<keyword evidence="4 7" id="KW-0658">Purine biosynthesis</keyword>
<feature type="binding site" description="in other chain" evidence="7">
    <location>
        <position position="130"/>
    </location>
    <ligand>
        <name>IMP</name>
        <dbReference type="ChEBI" id="CHEBI:58053"/>
        <note>ligand shared between dimeric partners</note>
    </ligand>
</feature>
<dbReference type="EC" id="6.3.4.4" evidence="7 8"/>
<evidence type="ECO:0000313" key="9">
    <source>
        <dbReference type="EMBL" id="OGY41977.1"/>
    </source>
</evidence>
<proteinExistence type="inferred from homology"/>
<feature type="binding site" description="in other chain" evidence="7">
    <location>
        <position position="305"/>
    </location>
    <ligand>
        <name>IMP</name>
        <dbReference type="ChEBI" id="CHEBI:58053"/>
        <note>ligand shared between dimeric partners</note>
    </ligand>
</feature>
<keyword evidence="2 7" id="KW-0479">Metal-binding</keyword>
<evidence type="ECO:0000256" key="5">
    <source>
        <dbReference type="ARBA" id="ARBA00022842"/>
    </source>
</evidence>
<dbReference type="PANTHER" id="PTHR11846:SF0">
    <property type="entry name" value="ADENYLOSUCCINATE SYNTHETASE"/>
    <property type="match status" value="1"/>
</dbReference>
<dbReference type="Gene3D" id="1.10.300.10">
    <property type="entry name" value="Adenylosuccinate Synthetase, subunit A, domain 2"/>
    <property type="match status" value="1"/>
</dbReference>
<accession>A0A1G1XRL5</accession>
<keyword evidence="6 7" id="KW-0342">GTP-binding</keyword>
<comment type="subcellular location">
    <subcellularLocation>
        <location evidence="7">Cytoplasm</location>
    </subcellularLocation>
</comment>
<feature type="binding site" evidence="7">
    <location>
        <begin position="301"/>
        <end position="307"/>
    </location>
    <ligand>
        <name>substrate</name>
    </ligand>
</feature>
<comment type="subunit">
    <text evidence="7">Homodimer.</text>
</comment>
<feature type="binding site" description="in other chain" evidence="7">
    <location>
        <begin position="39"/>
        <end position="42"/>
    </location>
    <ligand>
        <name>IMP</name>
        <dbReference type="ChEBI" id="CHEBI:58053"/>
        <note>ligand shared between dimeric partners</note>
    </ligand>
</feature>
<comment type="caution">
    <text evidence="9">The sequence shown here is derived from an EMBL/GenBank/DDBJ whole genome shotgun (WGS) entry which is preliminary data.</text>
</comment>
<dbReference type="InterPro" id="IPR018220">
    <property type="entry name" value="Adenylosuccin_syn_GTP-bd"/>
</dbReference>
<dbReference type="InterPro" id="IPR027417">
    <property type="entry name" value="P-loop_NTPase"/>
</dbReference>
<dbReference type="NCBIfam" id="NF002223">
    <property type="entry name" value="PRK01117.1"/>
    <property type="match status" value="1"/>
</dbReference>
<dbReference type="SMART" id="SM00788">
    <property type="entry name" value="Adenylsucc_synt"/>
    <property type="match status" value="1"/>
</dbReference>
<comment type="catalytic activity">
    <reaction evidence="7 8">
        <text>IMP + L-aspartate + GTP = N(6)-(1,2-dicarboxyethyl)-AMP + GDP + phosphate + 2 H(+)</text>
        <dbReference type="Rhea" id="RHEA:15753"/>
        <dbReference type="ChEBI" id="CHEBI:15378"/>
        <dbReference type="ChEBI" id="CHEBI:29991"/>
        <dbReference type="ChEBI" id="CHEBI:37565"/>
        <dbReference type="ChEBI" id="CHEBI:43474"/>
        <dbReference type="ChEBI" id="CHEBI:57567"/>
        <dbReference type="ChEBI" id="CHEBI:58053"/>
        <dbReference type="ChEBI" id="CHEBI:58189"/>
        <dbReference type="EC" id="6.3.4.4"/>
    </reaction>
</comment>
<dbReference type="InterPro" id="IPR042110">
    <property type="entry name" value="Adenylosuccinate_synth_dom2"/>
</dbReference>
<dbReference type="SUPFAM" id="SSF52540">
    <property type="entry name" value="P-loop containing nucleoside triphosphate hydrolases"/>
    <property type="match status" value="1"/>
</dbReference>
<comment type="similarity">
    <text evidence="7 8">Belongs to the adenylosuccinate synthetase family.</text>
</comment>
<feature type="binding site" evidence="7">
    <location>
        <begin position="333"/>
        <end position="335"/>
    </location>
    <ligand>
        <name>GTP</name>
        <dbReference type="ChEBI" id="CHEBI:37565"/>
    </ligand>
</feature>
<dbReference type="EMBL" id="MHIA01000020">
    <property type="protein sequence ID" value="OGY41977.1"/>
    <property type="molecule type" value="Genomic_DNA"/>
</dbReference>
<evidence type="ECO:0000256" key="7">
    <source>
        <dbReference type="HAMAP-Rule" id="MF_00011"/>
    </source>
</evidence>
<feature type="binding site" description="in other chain" evidence="7">
    <location>
        <position position="226"/>
    </location>
    <ligand>
        <name>IMP</name>
        <dbReference type="ChEBI" id="CHEBI:58053"/>
        <note>ligand shared between dimeric partners</note>
    </ligand>
</feature>
<feature type="active site" description="Proton donor" evidence="7">
    <location>
        <position position="42"/>
    </location>
</feature>
<feature type="binding site" description="in other chain" evidence="7">
    <location>
        <position position="241"/>
    </location>
    <ligand>
        <name>IMP</name>
        <dbReference type="ChEBI" id="CHEBI:58053"/>
        <note>ligand shared between dimeric partners</note>
    </ligand>
</feature>
<feature type="active site" description="Proton acceptor" evidence="7">
    <location>
        <position position="14"/>
    </location>
</feature>
<feature type="binding site" evidence="7">
    <location>
        <begin position="41"/>
        <end position="43"/>
    </location>
    <ligand>
        <name>GTP</name>
        <dbReference type="ChEBI" id="CHEBI:37565"/>
    </ligand>
</feature>
<protein>
    <recommendedName>
        <fullName evidence="7 8">Adenylosuccinate synthetase</fullName>
        <shortName evidence="7">AMPSase</shortName>
        <shortName evidence="7">AdSS</shortName>
        <ecNumber evidence="7 8">6.3.4.4</ecNumber>
    </recommendedName>
    <alternativeName>
        <fullName evidence="7">IMP--aspartate ligase</fullName>
    </alternativeName>
</protein>
<comment type="function">
    <text evidence="7">Plays an important role in the de novo pathway of purine nucleotide biosynthesis. Catalyzes the first committed step in the biosynthesis of AMP from IMP.</text>
</comment>
<feature type="binding site" evidence="7">
    <location>
        <position position="41"/>
    </location>
    <ligand>
        <name>Mg(2+)</name>
        <dbReference type="ChEBI" id="CHEBI:18420"/>
    </ligand>
</feature>